<dbReference type="InterPro" id="IPR050800">
    <property type="entry name" value="ARTD/PARP"/>
</dbReference>
<dbReference type="InterPro" id="IPR036930">
    <property type="entry name" value="WGR_dom_sf"/>
</dbReference>
<evidence type="ECO:0000256" key="3">
    <source>
        <dbReference type="ARBA" id="ARBA00004687"/>
    </source>
</evidence>
<evidence type="ECO:0000256" key="16">
    <source>
        <dbReference type="ARBA" id="ARBA00033987"/>
    </source>
</evidence>
<dbReference type="InterPro" id="IPR055204">
    <property type="entry name" value="HNRNPL_RRM"/>
</dbReference>
<dbReference type="PROSITE" id="PS51977">
    <property type="entry name" value="WGR"/>
    <property type="match status" value="1"/>
</dbReference>
<feature type="region of interest" description="Disordered" evidence="17">
    <location>
        <begin position="1496"/>
        <end position="1516"/>
    </location>
</feature>
<keyword evidence="6" id="KW-0328">Glycosyltransferase</keyword>
<reference evidence="19" key="2">
    <citation type="submission" date="2022-06" db="UniProtKB">
        <authorList>
            <consortium name="EnsemblMetazoa"/>
        </authorList>
    </citation>
    <scope>IDENTIFICATION</scope>
    <source>
        <strain evidence="19">PS312</strain>
    </source>
</reference>
<protein>
    <submittedName>
        <fullName evidence="19">Poly [ADP-ribose] polymerase</fullName>
    </submittedName>
</protein>
<dbReference type="GO" id="GO:0005730">
    <property type="term" value="C:nucleolus"/>
    <property type="evidence" value="ECO:0000318"/>
    <property type="project" value="GO_Central"/>
</dbReference>
<dbReference type="Gene3D" id="3.90.228.10">
    <property type="match status" value="1"/>
</dbReference>
<evidence type="ECO:0000256" key="18">
    <source>
        <dbReference type="SAM" id="Phobius"/>
    </source>
</evidence>
<dbReference type="InterPro" id="IPR004102">
    <property type="entry name" value="Poly(ADP-ribose)pol_reg_dom"/>
</dbReference>
<dbReference type="SUPFAM" id="SSF142921">
    <property type="entry name" value="WGR domain-like"/>
    <property type="match status" value="1"/>
</dbReference>
<dbReference type="FunFam" id="2.20.140.10:FF:000001">
    <property type="entry name" value="Poly [ADP-ribose] polymerase"/>
    <property type="match status" value="1"/>
</dbReference>
<evidence type="ECO:0000256" key="13">
    <source>
        <dbReference type="ARBA" id="ARBA00023136"/>
    </source>
</evidence>
<dbReference type="Pfam" id="PF05406">
    <property type="entry name" value="WGR"/>
    <property type="match status" value="1"/>
</dbReference>
<dbReference type="Gene3D" id="1.20.142.10">
    <property type="entry name" value="Poly(ADP-ribose) polymerase, regulatory domain"/>
    <property type="match status" value="1"/>
</dbReference>
<dbReference type="Gene3D" id="3.30.70.330">
    <property type="match status" value="4"/>
</dbReference>
<feature type="region of interest" description="Disordered" evidence="17">
    <location>
        <begin position="1786"/>
        <end position="1832"/>
    </location>
</feature>
<dbReference type="CDD" id="cd01437">
    <property type="entry name" value="parp_like"/>
    <property type="match status" value="1"/>
</dbReference>
<feature type="region of interest" description="Disordered" evidence="17">
    <location>
        <begin position="1865"/>
        <end position="1888"/>
    </location>
</feature>
<feature type="transmembrane region" description="Helical" evidence="18">
    <location>
        <begin position="1002"/>
        <end position="1020"/>
    </location>
</feature>
<feature type="compositionally biased region" description="Basic and acidic residues" evidence="17">
    <location>
        <begin position="24"/>
        <end position="40"/>
    </location>
</feature>
<dbReference type="GO" id="GO:0003950">
    <property type="term" value="F:NAD+ poly-ADP-ribosyltransferase activity"/>
    <property type="evidence" value="ECO:0000318"/>
    <property type="project" value="GO_Central"/>
</dbReference>
<dbReference type="Pfam" id="PF11835">
    <property type="entry name" value="RRM_8"/>
    <property type="match status" value="1"/>
</dbReference>
<sequence length="1888" mass="208886">MVENFLNKKDKKVEMARKGSVTADVKENDPQVDSAEKDAGDTVPAPAPKGSSTKDKRTTGKKVTKAVTVAQVEENDENIEASDKEQENAAEDEQEPAKAPAQKSKRAAKKAEEEKEVEKMAPKRGRKASEKKDEAGDEPVVADAAAEEEVVPEDLASKGKGGRKPATAVKGRKGKKEVAIKEEEEQNVAPKGKGDKKAEAAVEKMDDEMEEVEAVPTAKKGKKGAAKTPEDEPETKKAKKDEDKSAAKKEKKSAEESVKPAGRPQRAAAARAAASSKKAIEDEEEAEAKDKKTLIRRRKTVRPGLLKEEEEEEEEEEDKEEEEEEMPVAAKKAVKQPAKGRGKGKKAAAVADDEDGEYVQPKRAKIEEEESDQDNMLVQDDQRSMTKSIRRTVEVKGRAAVDPLCTRKSSITHVYSDGDLIYDVMLNQTNIGNNNNKFYVIQLLEDDNSLSYSVWFRWGRVGYDGQSKLVECGSNLQKAIKEFGDKFEAKTRNDWPTPFADFVTHHGKYTMIEMDYGNGESDGPTDTKIELEQEEEEKKCKVVSKLDERVQHMMHMMCSIRTMTEAVRQLEFDADKSPLGKLTQHQIKEGFACLGKIEKFIEKKDYGSEFKMAVNEYYTKVPHACGFRPPAMIKTKQLLKQEIELLDLLSGIEYAIKTMKEEVREDDVHPVDRHYASLKCGLTPMEKNEEEYKLVAEYLTKTHGSTHSIEIGLKNVFRVERDGEDGNEEVMEQIGNRKLLWHGSRLSNFFGILSQGLRIAPPEAPSTGYMFGKGVYFADMATKSGNYCYASENGQSGFLLLAEVALGSENQLLNADYNADKLPKGKNSTWGIGRTMPDPTQNKQLNDKVVVPCGKPINNPAANHAGLLYNEFIVYNTQQIRMRYLLESAPHEWEKVLWRRQPFPDNYSGGEERFLKDLRKNVSAVLYTWSASFRACIHLLVHLNVVVLSFLLFESIYEPSSSVYFTSILSSLLVLITYLYYICSLRDEYLPEINIVDHGHTMITIGAVGYALIPIIRTLTTTISTDTIYAMAIGSGIMSCLAHDYGLLTPLVSRPFSLSTGLSSSVLLISRLQEDSSAFFYLCITFILHAYIAPVRNRLNEAYPDAMLALAAILGVISTILLSWIDIILAVWWSICQLSIAFAIPSYLMFLQRGKRTIHGPWDEAVLRRKLVYTELQRKNKRRRMNHSTEGGGGNDDYSGYGHNDTKDGVKEEYDAPPFKRYKRDDVDPTNPDPSIVIHVRNLNPKATEADLLEALSLFGPIAYATCMPNKRMALVEFETLEGARACVVYSTTNQIFVAGQPALFNYSTSRFIQRLGLESEIPNHVLILTIYNAQYPITVDVLHEICKSQGDVKRIAILRRQMLQALVEFDNVAVAKKAKHAMNGADIYSGCCTLKVEFAKPDHVKISRHDNDQRDYTLPMESSLTAPAGTELPGIGRMIPFPGSIFKKVVNAYPAGIPEETRRPPLMEGPPRGAGQPHFSSRGGAFDAYRGGFDRGGGGFRGGPRGRGGDGGRGRGGYGRGAFDGGANGYGGNAPTDYYGYGADTGMVQPYKESGVVMVYGLEPGRFNCDMLFNMLCQYGNVNKVLFMRSKPDTAMVEMGSGREVQTAIDHLYGTEIFGSRLELKPSKQGEVAYKEPFELADGSPSFRDYSSSRNQRFSTPELIARNRIVKPTRSIHWYNAPPNMTEDRLKEGVSVRWEEMQEKARDQEKLFAERRASVPQAVTIFQSRSEKSSSGVVEFESVGKANEALALANHTPVVSPGAKAPYIVKLAYAGSSWGEGGGIGGTSGGSGVPSTSGGGSGGFEDRGGYRGGFRGRGRGDRGGYRGRGGDRGGWKVVVVGQAVGTVAGTVRMMAEPDMQPVMKEPSEKEYGSNTTILIPPTSTPQF</sequence>
<evidence type="ECO:0000256" key="9">
    <source>
        <dbReference type="ARBA" id="ARBA00022695"/>
    </source>
</evidence>
<feature type="region of interest" description="Disordered" evidence="17">
    <location>
        <begin position="1461"/>
        <end position="1482"/>
    </location>
</feature>
<feature type="transmembrane region" description="Helical" evidence="18">
    <location>
        <begin position="1131"/>
        <end position="1150"/>
    </location>
</feature>
<dbReference type="PROSITE" id="PS50102">
    <property type="entry name" value="RRM"/>
    <property type="match status" value="3"/>
</dbReference>
<evidence type="ECO:0000256" key="15">
    <source>
        <dbReference type="ARBA" id="ARBA00024347"/>
    </source>
</evidence>
<comment type="similarity">
    <text evidence="15">Belongs to the ARTD/PARP family.</text>
</comment>
<evidence type="ECO:0000256" key="7">
    <source>
        <dbReference type="ARBA" id="ARBA00022679"/>
    </source>
</evidence>
<dbReference type="Gene3D" id="2.20.140.10">
    <property type="entry name" value="WGR domain"/>
    <property type="match status" value="1"/>
</dbReference>
<evidence type="ECO:0000256" key="11">
    <source>
        <dbReference type="ARBA" id="ARBA00022989"/>
    </source>
</evidence>
<keyword evidence="12" id="KW-0520">NAD</keyword>
<accession>A0A8R1YLC6</accession>
<dbReference type="CDD" id="cd12427">
    <property type="entry name" value="RRM4_hnRNPL_like"/>
    <property type="match status" value="1"/>
</dbReference>
<dbReference type="InterPro" id="IPR009450">
    <property type="entry name" value="Plno_GlcNAc_GPI2"/>
</dbReference>
<dbReference type="GO" id="GO:0016779">
    <property type="term" value="F:nucleotidyltransferase activity"/>
    <property type="evidence" value="ECO:0007669"/>
    <property type="project" value="UniProtKB-KW"/>
</dbReference>
<keyword evidence="13 18" id="KW-0472">Membrane</keyword>
<dbReference type="SMART" id="SM00773">
    <property type="entry name" value="WGR"/>
    <property type="match status" value="1"/>
</dbReference>
<dbReference type="InterPro" id="IPR035979">
    <property type="entry name" value="RBD_domain_sf"/>
</dbReference>
<evidence type="ECO:0000256" key="6">
    <source>
        <dbReference type="ARBA" id="ARBA00022676"/>
    </source>
</evidence>
<evidence type="ECO:0000313" key="19">
    <source>
        <dbReference type="EnsemblMetazoa" id="PPA23712.1"/>
    </source>
</evidence>
<organism evidence="19 20">
    <name type="scientific">Pristionchus pacificus</name>
    <name type="common">Parasitic nematode worm</name>
    <dbReference type="NCBI Taxonomy" id="54126"/>
    <lineage>
        <taxon>Eukaryota</taxon>
        <taxon>Metazoa</taxon>
        <taxon>Ecdysozoa</taxon>
        <taxon>Nematoda</taxon>
        <taxon>Chromadorea</taxon>
        <taxon>Rhabditida</taxon>
        <taxon>Rhabditina</taxon>
        <taxon>Diplogasteromorpha</taxon>
        <taxon>Diplogasteroidea</taxon>
        <taxon>Neodiplogasteridae</taxon>
        <taxon>Pristionchus</taxon>
    </lineage>
</organism>
<name>A0A2A6BGG5_PRIPA</name>
<dbReference type="CDD" id="cd12424">
    <property type="entry name" value="RRM3_hnRNPL_like"/>
    <property type="match status" value="1"/>
</dbReference>
<feature type="compositionally biased region" description="Gly residues" evidence="17">
    <location>
        <begin position="1786"/>
        <end position="1804"/>
    </location>
</feature>
<dbReference type="GO" id="GO:0006302">
    <property type="term" value="P:double-strand break repair"/>
    <property type="evidence" value="ECO:0000318"/>
    <property type="project" value="GO_Central"/>
</dbReference>
<keyword evidence="10" id="KW-0013">ADP-ribosylation</keyword>
<reference evidence="20" key="1">
    <citation type="journal article" date="2008" name="Nat. Genet.">
        <title>The Pristionchus pacificus genome provides a unique perspective on nematode lifestyle and parasitism.</title>
        <authorList>
            <person name="Dieterich C."/>
            <person name="Clifton S.W."/>
            <person name="Schuster L.N."/>
            <person name="Chinwalla A."/>
            <person name="Delehaunty K."/>
            <person name="Dinkelacker I."/>
            <person name="Fulton L."/>
            <person name="Fulton R."/>
            <person name="Godfrey J."/>
            <person name="Minx P."/>
            <person name="Mitreva M."/>
            <person name="Roeseler W."/>
            <person name="Tian H."/>
            <person name="Witte H."/>
            <person name="Yang S.P."/>
            <person name="Wilson R.K."/>
            <person name="Sommer R.J."/>
        </authorList>
    </citation>
    <scope>NUCLEOTIDE SEQUENCE [LARGE SCALE GENOMIC DNA]</scope>
    <source>
        <strain evidence="20">PS312</strain>
    </source>
</reference>
<dbReference type="SUPFAM" id="SSF56399">
    <property type="entry name" value="ADP-ribosylation"/>
    <property type="match status" value="1"/>
</dbReference>
<feature type="transmembrane region" description="Helical" evidence="18">
    <location>
        <begin position="1078"/>
        <end position="1095"/>
    </location>
</feature>
<feature type="compositionally biased region" description="Basic and acidic residues" evidence="17">
    <location>
        <begin position="192"/>
        <end position="204"/>
    </location>
</feature>
<comment type="similarity">
    <text evidence="4">Belongs to the PIGC family.</text>
</comment>
<evidence type="ECO:0000256" key="2">
    <source>
        <dbReference type="ARBA" id="ARBA00004141"/>
    </source>
</evidence>
<feature type="compositionally biased region" description="Basic and acidic residues" evidence="17">
    <location>
        <begin position="1819"/>
        <end position="1832"/>
    </location>
</feature>
<comment type="pathway">
    <text evidence="3">Glycolipid biosynthesis; glycosylphosphatidylinositol-anchor biosynthesis.</text>
</comment>
<keyword evidence="14" id="KW-0539">Nucleus</keyword>
<dbReference type="SUPFAM" id="SSF54928">
    <property type="entry name" value="RNA-binding domain, RBD"/>
    <property type="match status" value="2"/>
</dbReference>
<dbReference type="GO" id="GO:0003723">
    <property type="term" value="F:RNA binding"/>
    <property type="evidence" value="ECO:0007669"/>
    <property type="project" value="UniProtKB-UniRule"/>
</dbReference>
<feature type="compositionally biased region" description="Low complexity" evidence="17">
    <location>
        <begin position="266"/>
        <end position="277"/>
    </location>
</feature>
<dbReference type="Pfam" id="PF13893">
    <property type="entry name" value="RRM_5"/>
    <property type="match status" value="1"/>
</dbReference>
<dbReference type="Pfam" id="PF02877">
    <property type="entry name" value="PARP_reg"/>
    <property type="match status" value="1"/>
</dbReference>
<feature type="region of interest" description="Disordered" evidence="17">
    <location>
        <begin position="1"/>
        <end position="359"/>
    </location>
</feature>
<keyword evidence="11 18" id="KW-1133">Transmembrane helix</keyword>
<dbReference type="Pfam" id="PF00076">
    <property type="entry name" value="RRM_1"/>
    <property type="match status" value="1"/>
</dbReference>
<keyword evidence="8 18" id="KW-0812">Transmembrane</keyword>
<evidence type="ECO:0000256" key="10">
    <source>
        <dbReference type="ARBA" id="ARBA00022765"/>
    </source>
</evidence>
<dbReference type="FunFam" id="3.90.228.10:FF:000002">
    <property type="entry name" value="Poly [ADP-ribose] polymerase"/>
    <property type="match status" value="1"/>
</dbReference>
<feature type="compositionally biased region" description="Basic and acidic residues" evidence="17">
    <location>
        <begin position="109"/>
        <end position="134"/>
    </location>
</feature>
<feature type="compositionally biased region" description="Basic residues" evidence="17">
    <location>
        <begin position="332"/>
        <end position="346"/>
    </location>
</feature>
<dbReference type="InterPro" id="IPR012317">
    <property type="entry name" value="Poly(ADP-ribose)pol_cat_dom"/>
</dbReference>
<dbReference type="InterPro" id="IPR008893">
    <property type="entry name" value="WGR_domain"/>
</dbReference>
<accession>A0A2A6BGG5</accession>
<feature type="compositionally biased region" description="Basic and acidic residues" evidence="17">
    <location>
        <begin position="1"/>
        <end position="17"/>
    </location>
</feature>
<dbReference type="PANTHER" id="PTHR10459:SF60">
    <property type="entry name" value="POLY [ADP-RIBOSE] POLYMERASE 2"/>
    <property type="match status" value="1"/>
</dbReference>
<feature type="transmembrane region" description="Helical" evidence="18">
    <location>
        <begin position="926"/>
        <end position="951"/>
    </location>
</feature>
<dbReference type="FunFam" id="1.20.142.10:FF:000022">
    <property type="entry name" value="Poly [ADP-ribose] polymerase"/>
    <property type="match status" value="1"/>
</dbReference>
<dbReference type="Proteomes" id="UP000005239">
    <property type="component" value="Unassembled WGS sequence"/>
</dbReference>
<proteinExistence type="inferred from homology"/>
<dbReference type="PANTHER" id="PTHR10459">
    <property type="entry name" value="DNA LIGASE"/>
    <property type="match status" value="1"/>
</dbReference>
<feature type="region of interest" description="Disordered" evidence="17">
    <location>
        <begin position="1179"/>
        <end position="1201"/>
    </location>
</feature>
<evidence type="ECO:0000256" key="17">
    <source>
        <dbReference type="SAM" id="MobiDB-lite"/>
    </source>
</evidence>
<evidence type="ECO:0000256" key="12">
    <source>
        <dbReference type="ARBA" id="ARBA00023027"/>
    </source>
</evidence>
<evidence type="ECO:0000256" key="14">
    <source>
        <dbReference type="ARBA" id="ARBA00023242"/>
    </source>
</evidence>
<feature type="compositionally biased region" description="Gly residues" evidence="17">
    <location>
        <begin position="1496"/>
        <end position="1507"/>
    </location>
</feature>
<dbReference type="InterPro" id="IPR000504">
    <property type="entry name" value="RRM_dom"/>
</dbReference>
<keyword evidence="9" id="KW-0548">Nucleotidyltransferase</keyword>
<comment type="subcellular location">
    <subcellularLocation>
        <location evidence="2">Membrane</location>
        <topology evidence="2">Multi-pass membrane protein</topology>
    </subcellularLocation>
    <subcellularLocation>
        <location evidence="1">Nucleus</location>
    </subcellularLocation>
</comment>
<evidence type="ECO:0000313" key="20">
    <source>
        <dbReference type="Proteomes" id="UP000005239"/>
    </source>
</evidence>
<feature type="transmembrane region" description="Helical" evidence="18">
    <location>
        <begin position="963"/>
        <end position="982"/>
    </location>
</feature>
<comment type="catalytic activity">
    <reaction evidence="16">
        <text>NAD(+) + (ADP-D-ribosyl)n-acceptor = nicotinamide + (ADP-D-ribosyl)n+1-acceptor + H(+).</text>
        <dbReference type="EC" id="2.4.2.30"/>
    </reaction>
</comment>
<dbReference type="EnsemblMetazoa" id="PPA23712.1">
    <property type="protein sequence ID" value="PPA23712.1"/>
    <property type="gene ID" value="WBGene00113266"/>
</dbReference>
<evidence type="ECO:0000256" key="8">
    <source>
        <dbReference type="ARBA" id="ARBA00022692"/>
    </source>
</evidence>
<dbReference type="GO" id="GO:0016020">
    <property type="term" value="C:membrane"/>
    <property type="evidence" value="ECO:0007669"/>
    <property type="project" value="UniProtKB-SubCell"/>
</dbReference>
<dbReference type="PROSITE" id="PS51060">
    <property type="entry name" value="PARP_ALPHA_HD"/>
    <property type="match status" value="1"/>
</dbReference>
<gene>
    <name evidence="19" type="primary">WBGene00113266</name>
</gene>
<keyword evidence="20" id="KW-1185">Reference proteome</keyword>
<evidence type="ECO:0000256" key="4">
    <source>
        <dbReference type="ARBA" id="ARBA00008321"/>
    </source>
</evidence>
<feature type="transmembrane region" description="Helical" evidence="18">
    <location>
        <begin position="1107"/>
        <end position="1125"/>
    </location>
</feature>
<dbReference type="InterPro" id="IPR036616">
    <property type="entry name" value="Poly(ADP-ribose)pol_reg_dom_sf"/>
</dbReference>
<dbReference type="GO" id="GO:0006506">
    <property type="term" value="P:GPI anchor biosynthetic process"/>
    <property type="evidence" value="ECO:0007669"/>
    <property type="project" value="UniProtKB-UniPathway"/>
</dbReference>
<dbReference type="Pfam" id="PF06432">
    <property type="entry name" value="GPI2"/>
    <property type="match status" value="1"/>
</dbReference>
<feature type="compositionally biased region" description="Acidic residues" evidence="17">
    <location>
        <begin position="308"/>
        <end position="326"/>
    </location>
</feature>
<dbReference type="InterPro" id="IPR012677">
    <property type="entry name" value="Nucleotide-bd_a/b_plait_sf"/>
</dbReference>
<dbReference type="CDD" id="cd12689">
    <property type="entry name" value="RRM1_hnRNPL_like"/>
    <property type="match status" value="1"/>
</dbReference>
<evidence type="ECO:0000256" key="5">
    <source>
        <dbReference type="ARBA" id="ARBA00022502"/>
    </source>
</evidence>
<dbReference type="PROSITE" id="PS51059">
    <property type="entry name" value="PARP_CATALYTIC"/>
    <property type="match status" value="1"/>
</dbReference>
<dbReference type="InterPro" id="IPR021790">
    <property type="entry name" value="PTBP1-like_RRM2"/>
</dbReference>
<dbReference type="Pfam" id="PF00644">
    <property type="entry name" value="PARP"/>
    <property type="match status" value="1"/>
</dbReference>
<dbReference type="SMART" id="SM00360">
    <property type="entry name" value="RRM"/>
    <property type="match status" value="3"/>
</dbReference>
<dbReference type="SUPFAM" id="SSF47587">
    <property type="entry name" value="Domain of poly(ADP-ribose) polymerase"/>
    <property type="match status" value="1"/>
</dbReference>
<dbReference type="Pfam" id="PF22976">
    <property type="entry name" value="RRM_10"/>
    <property type="match status" value="1"/>
</dbReference>
<keyword evidence="7" id="KW-0808">Transferase</keyword>
<evidence type="ECO:0000256" key="1">
    <source>
        <dbReference type="ARBA" id="ARBA00004123"/>
    </source>
</evidence>
<keyword evidence="5" id="KW-0337">GPI-anchor biosynthesis</keyword>
<feature type="compositionally biased region" description="Basic and acidic residues" evidence="17">
    <location>
        <begin position="228"/>
        <end position="258"/>
    </location>
</feature>